<evidence type="ECO:0000313" key="5">
    <source>
        <dbReference type="Proteomes" id="UP000012063"/>
    </source>
</evidence>
<evidence type="ECO:0000259" key="3">
    <source>
        <dbReference type="Pfam" id="PF09851"/>
    </source>
</evidence>
<gene>
    <name evidence="4" type="ORF">HSACCH_01929</name>
</gene>
<accession>M5E2H0</accession>
<dbReference type="InterPro" id="IPR018649">
    <property type="entry name" value="SHOCT"/>
</dbReference>
<reference evidence="5" key="1">
    <citation type="journal article" date="2013" name="Genome Announc.">
        <title>Genome Sequence of Halanaerobium saccharolyticum subsp. saccharolyticum Strain DSM 6643T, a Halophilic Hydrogen-Producing Bacterium.</title>
        <authorList>
            <person name="Kivisto A."/>
            <person name="Larjo A."/>
            <person name="Ciranna A."/>
            <person name="Santala V."/>
            <person name="Roos C."/>
            <person name="Karp M."/>
        </authorList>
    </citation>
    <scope>NUCLEOTIDE SEQUENCE [LARGE SCALE GENOMIC DNA]</scope>
    <source>
        <strain evidence="5">DSM 6643</strain>
    </source>
</reference>
<proteinExistence type="predicted"/>
<keyword evidence="2" id="KW-1133">Transmembrane helix</keyword>
<dbReference type="eggNOG" id="COG3462">
    <property type="taxonomic scope" value="Bacteria"/>
</dbReference>
<feature type="domain" description="SHOCT" evidence="3">
    <location>
        <begin position="72"/>
        <end position="94"/>
    </location>
</feature>
<feature type="region of interest" description="Disordered" evidence="1">
    <location>
        <begin position="49"/>
        <end position="78"/>
    </location>
</feature>
<dbReference type="STRING" id="1293054.HSACCH_01929"/>
<evidence type="ECO:0000313" key="4">
    <source>
        <dbReference type="EMBL" id="CCU80201.1"/>
    </source>
</evidence>
<dbReference type="Pfam" id="PF09851">
    <property type="entry name" value="SHOCT"/>
    <property type="match status" value="1"/>
</dbReference>
<protein>
    <recommendedName>
        <fullName evidence="3">SHOCT domain-containing protein</fullName>
    </recommendedName>
</protein>
<dbReference type="OrthoDB" id="5461404at2"/>
<keyword evidence="2" id="KW-0812">Transmembrane</keyword>
<name>M5E2H0_9FIRM</name>
<evidence type="ECO:0000256" key="1">
    <source>
        <dbReference type="SAM" id="MobiDB-lite"/>
    </source>
</evidence>
<feature type="transmembrane region" description="Helical" evidence="2">
    <location>
        <begin position="20"/>
        <end position="41"/>
    </location>
</feature>
<keyword evidence="2" id="KW-0472">Membrane</keyword>
<keyword evidence="5" id="KW-1185">Reference proteome</keyword>
<dbReference type="EMBL" id="CAUI01000021">
    <property type="protein sequence ID" value="CCU80201.1"/>
    <property type="molecule type" value="Genomic_DNA"/>
</dbReference>
<organism evidence="4 5">
    <name type="scientific">Halanaerobium saccharolyticum subsp. saccharolyticum DSM 6643</name>
    <dbReference type="NCBI Taxonomy" id="1293054"/>
    <lineage>
        <taxon>Bacteria</taxon>
        <taxon>Bacillati</taxon>
        <taxon>Bacillota</taxon>
        <taxon>Clostridia</taxon>
        <taxon>Halanaerobiales</taxon>
        <taxon>Halanaerobiaceae</taxon>
        <taxon>Halanaerobium</taxon>
    </lineage>
</organism>
<sequence>MFRFGPMGRFGHMGFNRFWGGGGFMMIFWVIILAAVIYFIVQKSNETKNYNRDYNHNHYKDQQINDHRRDSAEETARQRYAKGEISKEEFEEILNNLRK</sequence>
<evidence type="ECO:0000256" key="2">
    <source>
        <dbReference type="SAM" id="Phobius"/>
    </source>
</evidence>
<dbReference type="RefSeq" id="WP_005489524.1">
    <property type="nucleotide sequence ID" value="NZ_CAUI01000021.1"/>
</dbReference>
<dbReference type="AlphaFoldDB" id="M5E2H0"/>
<dbReference type="Proteomes" id="UP000012063">
    <property type="component" value="Unassembled WGS sequence"/>
</dbReference>
<comment type="caution">
    <text evidence="4">The sequence shown here is derived from an EMBL/GenBank/DDBJ whole genome shotgun (WGS) entry which is preliminary data.</text>
</comment>
<dbReference type="InParanoid" id="M5E2H0"/>